<gene>
    <name evidence="1" type="ORF">CI104_22765</name>
</gene>
<protein>
    <submittedName>
        <fullName evidence="1">Fimbrial protein</fullName>
    </submittedName>
</protein>
<proteinExistence type="predicted"/>
<evidence type="ECO:0000313" key="1">
    <source>
        <dbReference type="EMBL" id="AST81709.1"/>
    </source>
</evidence>
<dbReference type="Proteomes" id="UP000215286">
    <property type="component" value="Chromosome"/>
</dbReference>
<accession>A0ACA8DBZ5</accession>
<evidence type="ECO:0000313" key="2">
    <source>
        <dbReference type="Proteomes" id="UP000215286"/>
    </source>
</evidence>
<sequence length="167" mass="17657">MNVKNIAFVVALLVSFPTITQATQSGDTMDVTFQGHFLLSAPCTISSDDVIEIKFGNVDVNKVDGVNYVQPIRWTIDCHGAPADAALKLKISGTVTPFENTALTTSVTGLGIQILANGQGMKINEPLETTLSEAQSIALTAVPVKDPLTTLTTQAFSAVATLTAEYQ</sequence>
<organism evidence="1 2">
    <name type="scientific">Citrobacter farmeri</name>
    <dbReference type="NCBI Taxonomy" id="67824"/>
    <lineage>
        <taxon>Bacteria</taxon>
        <taxon>Pseudomonadati</taxon>
        <taxon>Pseudomonadota</taxon>
        <taxon>Gammaproteobacteria</taxon>
        <taxon>Enterobacterales</taxon>
        <taxon>Enterobacteriaceae</taxon>
        <taxon>Citrobacter</taxon>
    </lineage>
</organism>
<dbReference type="EMBL" id="CP022695">
    <property type="protein sequence ID" value="AST81709.1"/>
    <property type="molecule type" value="Genomic_DNA"/>
</dbReference>
<keyword evidence="2" id="KW-1185">Reference proteome</keyword>
<name>A0ACA8DBZ5_9ENTR</name>
<reference evidence="1" key="1">
    <citation type="submission" date="2017-08" db="EMBL/GenBank/DDBJ databases">
        <title>Real-time genomic and epidemiological investigation of a multi-institutional outbreak of KPC-producing Enterobacteriaceae reveals complex transmission dynamics and informs management responses.</title>
        <authorList>
            <person name="Kwong J.C."/>
            <person name="Lane C."/>
            <person name="Romanes F."/>
            <person name="Goncalves da Silva A."/>
            <person name="Easton M."/>
            <person name="Cronin K."/>
            <person name="Waters M.J."/>
            <person name="Tomita T."/>
            <person name="Stevens K."/>
            <person name="Schultz M.B."/>
            <person name="Baines S.L."/>
            <person name="Sherry N.L."/>
            <person name="Carter G."/>
            <person name="Mu A."/>
            <person name="Sait M."/>
            <person name="Ballard S.A."/>
            <person name="Seemann T."/>
            <person name="Stinear T.P."/>
            <person name="Howden B.P."/>
        </authorList>
    </citation>
    <scope>NUCLEOTIDE SEQUENCE</scope>
    <source>
        <strain evidence="1">AUSMDU00008141</strain>
    </source>
</reference>